<organism evidence="2 3">
    <name type="scientific">Vigna mungo</name>
    <name type="common">Black gram</name>
    <name type="synonym">Phaseolus mungo</name>
    <dbReference type="NCBI Taxonomy" id="3915"/>
    <lineage>
        <taxon>Eukaryota</taxon>
        <taxon>Viridiplantae</taxon>
        <taxon>Streptophyta</taxon>
        <taxon>Embryophyta</taxon>
        <taxon>Tracheophyta</taxon>
        <taxon>Spermatophyta</taxon>
        <taxon>Magnoliopsida</taxon>
        <taxon>eudicotyledons</taxon>
        <taxon>Gunneridae</taxon>
        <taxon>Pentapetalae</taxon>
        <taxon>rosids</taxon>
        <taxon>fabids</taxon>
        <taxon>Fabales</taxon>
        <taxon>Fabaceae</taxon>
        <taxon>Papilionoideae</taxon>
        <taxon>50 kb inversion clade</taxon>
        <taxon>NPAAA clade</taxon>
        <taxon>indigoferoid/millettioid clade</taxon>
        <taxon>Phaseoleae</taxon>
        <taxon>Vigna</taxon>
    </lineage>
</organism>
<keyword evidence="1" id="KW-0812">Transmembrane</keyword>
<evidence type="ECO:0000313" key="2">
    <source>
        <dbReference type="EMBL" id="WVZ20328.1"/>
    </source>
</evidence>
<proteinExistence type="predicted"/>
<evidence type="ECO:0000313" key="3">
    <source>
        <dbReference type="Proteomes" id="UP001374535"/>
    </source>
</evidence>
<name>A0AAQ3S8G3_VIGMU</name>
<dbReference type="Proteomes" id="UP001374535">
    <property type="component" value="Chromosome 2"/>
</dbReference>
<accession>A0AAQ3S8G3</accession>
<dbReference type="EMBL" id="CP144699">
    <property type="protein sequence ID" value="WVZ20328.1"/>
    <property type="molecule type" value="Genomic_DNA"/>
</dbReference>
<feature type="transmembrane region" description="Helical" evidence="1">
    <location>
        <begin position="155"/>
        <end position="181"/>
    </location>
</feature>
<reference evidence="2 3" key="1">
    <citation type="journal article" date="2023" name="Life. Sci Alliance">
        <title>Evolutionary insights into 3D genome organization and epigenetic landscape of Vigna mungo.</title>
        <authorList>
            <person name="Junaid A."/>
            <person name="Singh B."/>
            <person name="Bhatia S."/>
        </authorList>
    </citation>
    <scope>NUCLEOTIDE SEQUENCE [LARGE SCALE GENOMIC DNA]</scope>
    <source>
        <strain evidence="2">Urdbean</strain>
    </source>
</reference>
<dbReference type="AlphaFoldDB" id="A0AAQ3S8G3"/>
<protein>
    <submittedName>
        <fullName evidence="2">Uncharacterized protein</fullName>
    </submittedName>
</protein>
<keyword evidence="3" id="KW-1185">Reference proteome</keyword>
<keyword evidence="1" id="KW-0472">Membrane</keyword>
<sequence>MLISCSGSTTPSRTFLRKSGLFESLRLNIKDLYLTFCAPFEGPHFSNNTDSTVTATRIGSEALTISTRSSSASPETLDKASWRSSLILSRVASLDLIIVVSFGGVAELDENFFVPENGFTSLADFSTLTLAARSVFSFLTSFCAFFILSDFDVPFLSFLSALTVSPFSTFTEGLFCIFPGLDLSPLADSTLPSAPPFLFLLVSLIIMPFHISIRSTAKARIVFLGCFVRTLRCFPT</sequence>
<evidence type="ECO:0000256" key="1">
    <source>
        <dbReference type="SAM" id="Phobius"/>
    </source>
</evidence>
<feature type="transmembrane region" description="Helical" evidence="1">
    <location>
        <begin position="87"/>
        <end position="105"/>
    </location>
</feature>
<keyword evidence="1" id="KW-1133">Transmembrane helix</keyword>
<feature type="transmembrane region" description="Helical" evidence="1">
    <location>
        <begin position="125"/>
        <end position="148"/>
    </location>
</feature>
<gene>
    <name evidence="2" type="ORF">V8G54_007650</name>
</gene>
<feature type="transmembrane region" description="Helical" evidence="1">
    <location>
        <begin position="193"/>
        <end position="211"/>
    </location>
</feature>